<reference evidence="2" key="1">
    <citation type="submission" date="2023-04" db="EMBL/GenBank/DDBJ databases">
        <title>Chromosome-level genome of Chaenocephalus aceratus.</title>
        <authorList>
            <person name="Park H."/>
        </authorList>
    </citation>
    <scope>NUCLEOTIDE SEQUENCE</scope>
    <source>
        <strain evidence="2">DE</strain>
        <tissue evidence="2">Muscle</tissue>
    </source>
</reference>
<dbReference type="EMBL" id="JASDAP010000023">
    <property type="protein sequence ID" value="KAK1883125.1"/>
    <property type="molecule type" value="Genomic_DNA"/>
</dbReference>
<accession>A0AAD9BG19</accession>
<dbReference type="PANTHER" id="PTHR23227:SF84">
    <property type="entry name" value="ENDONUCLEASE_EXONUCLEASE_PHOSPHATASE DOMAIN-CONTAINING PROTEIN"/>
    <property type="match status" value="1"/>
</dbReference>
<gene>
    <name evidence="2" type="ORF">KUDE01_023900</name>
</gene>
<comment type="caution">
    <text evidence="2">The sequence shown here is derived from an EMBL/GenBank/DDBJ whole genome shotgun (WGS) entry which is preliminary data.</text>
</comment>
<evidence type="ECO:0000313" key="3">
    <source>
        <dbReference type="Proteomes" id="UP001228049"/>
    </source>
</evidence>
<sequence length="310" mass="35076">MCPGFTADPGCNVQRQGAMCKTAMIDRELAKLAVNVALQETRLAKSGSIKEQNYTFFWMGKAKDEHRTHGVGFAVSNKLVQEFDNPVGVSERIISLTLKQSASPTHLICAYAPTLPSEAAVKDQFYNRLAGVLNKIPPEDCVMLLGDFNAHVGADYLAWPNAIRRFGVGKINENGQRFLELCSQHGLCIANTWFQQKQHRRVTWMHPPSKHWQRLDLALIRRRDIGLVRCSRTYHTADGDTDHSLVLTQMNMPKQKPKPKTKREAAPKHCKNEGRRKCHSIPEVVCKEGGCKQYRHRTRRELAEPVSCYA</sequence>
<evidence type="ECO:0000313" key="2">
    <source>
        <dbReference type="EMBL" id="KAK1883125.1"/>
    </source>
</evidence>
<dbReference type="AlphaFoldDB" id="A0AAD9BG19"/>
<dbReference type="CDD" id="cd09076">
    <property type="entry name" value="L1-EN"/>
    <property type="match status" value="1"/>
</dbReference>
<keyword evidence="3" id="KW-1185">Reference proteome</keyword>
<proteinExistence type="predicted"/>
<dbReference type="Gene3D" id="3.60.10.10">
    <property type="entry name" value="Endonuclease/exonuclease/phosphatase"/>
    <property type="match status" value="1"/>
</dbReference>
<dbReference type="InterPro" id="IPR027124">
    <property type="entry name" value="Swc5/CFDP1/2"/>
</dbReference>
<organism evidence="2 3">
    <name type="scientific">Dissostichus eleginoides</name>
    <name type="common">Patagonian toothfish</name>
    <name type="synonym">Dissostichus amissus</name>
    <dbReference type="NCBI Taxonomy" id="100907"/>
    <lineage>
        <taxon>Eukaryota</taxon>
        <taxon>Metazoa</taxon>
        <taxon>Chordata</taxon>
        <taxon>Craniata</taxon>
        <taxon>Vertebrata</taxon>
        <taxon>Euteleostomi</taxon>
        <taxon>Actinopterygii</taxon>
        <taxon>Neopterygii</taxon>
        <taxon>Teleostei</taxon>
        <taxon>Neoteleostei</taxon>
        <taxon>Acanthomorphata</taxon>
        <taxon>Eupercaria</taxon>
        <taxon>Perciformes</taxon>
        <taxon>Notothenioidei</taxon>
        <taxon>Nototheniidae</taxon>
        <taxon>Dissostichus</taxon>
    </lineage>
</organism>
<dbReference type="Proteomes" id="UP001228049">
    <property type="component" value="Unassembled WGS sequence"/>
</dbReference>
<dbReference type="PANTHER" id="PTHR23227">
    <property type="entry name" value="BUCENTAUR RELATED"/>
    <property type="match status" value="1"/>
</dbReference>
<dbReference type="Pfam" id="PF03372">
    <property type="entry name" value="Exo_endo_phos"/>
    <property type="match status" value="1"/>
</dbReference>
<dbReference type="SUPFAM" id="SSF56219">
    <property type="entry name" value="DNase I-like"/>
    <property type="match status" value="1"/>
</dbReference>
<protein>
    <submittedName>
        <fullName evidence="2">Craniofacial development protein 2</fullName>
    </submittedName>
</protein>
<feature type="domain" description="Endonuclease/exonuclease/phosphatase" evidence="1">
    <location>
        <begin position="36"/>
        <end position="232"/>
    </location>
</feature>
<name>A0AAD9BG19_DISEL</name>
<dbReference type="InterPro" id="IPR005135">
    <property type="entry name" value="Endo/exonuclease/phosphatase"/>
</dbReference>
<dbReference type="InterPro" id="IPR036691">
    <property type="entry name" value="Endo/exonu/phosph_ase_sf"/>
</dbReference>
<evidence type="ECO:0000259" key="1">
    <source>
        <dbReference type="Pfam" id="PF03372"/>
    </source>
</evidence>
<dbReference type="GO" id="GO:0003824">
    <property type="term" value="F:catalytic activity"/>
    <property type="evidence" value="ECO:0007669"/>
    <property type="project" value="InterPro"/>
</dbReference>